<keyword evidence="2" id="KW-1185">Reference proteome</keyword>
<dbReference type="EMBL" id="LDQA01000027">
    <property type="protein sequence ID" value="KTR05253.1"/>
    <property type="molecule type" value="Genomic_DNA"/>
</dbReference>
<accession>A0A175RPE4</accession>
<organism evidence="1 2">
    <name type="scientific">Aureimonas ureilytica</name>
    <dbReference type="NCBI Taxonomy" id="401562"/>
    <lineage>
        <taxon>Bacteria</taxon>
        <taxon>Pseudomonadati</taxon>
        <taxon>Pseudomonadota</taxon>
        <taxon>Alphaproteobacteria</taxon>
        <taxon>Hyphomicrobiales</taxon>
        <taxon>Aurantimonadaceae</taxon>
        <taxon>Aureimonas</taxon>
    </lineage>
</organism>
<comment type="caution">
    <text evidence="1">The sequence shown here is derived from an EMBL/GenBank/DDBJ whole genome shotgun (WGS) entry which is preliminary data.</text>
</comment>
<gene>
    <name evidence="1" type="ORF">NS365_12325</name>
</gene>
<reference evidence="1 2" key="1">
    <citation type="journal article" date="2016" name="Front. Microbiol.">
        <title>Genomic Resource of Rice Seed Associated Bacteria.</title>
        <authorList>
            <person name="Midha S."/>
            <person name="Bansal K."/>
            <person name="Sharma S."/>
            <person name="Kumar N."/>
            <person name="Patil P.P."/>
            <person name="Chaudhry V."/>
            <person name="Patil P.B."/>
        </authorList>
    </citation>
    <scope>NUCLEOTIDE SEQUENCE [LARGE SCALE GENOMIC DNA]</scope>
    <source>
        <strain evidence="1 2">NS365</strain>
    </source>
</reference>
<proteinExistence type="predicted"/>
<name>A0A175RPE4_9HYPH</name>
<dbReference type="Proteomes" id="UP000078529">
    <property type="component" value="Unassembled WGS sequence"/>
</dbReference>
<sequence length="68" mass="7287">MQDALPMALDPPFAQKSQRFGGQHGVGVAPALAALDAQQHPRGIDVADLHGKGDRWQTVHRTDRHPGG</sequence>
<dbReference type="AlphaFoldDB" id="A0A175RPE4"/>
<protein>
    <submittedName>
        <fullName evidence="1">Uncharacterized protein</fullName>
    </submittedName>
</protein>
<evidence type="ECO:0000313" key="2">
    <source>
        <dbReference type="Proteomes" id="UP000078529"/>
    </source>
</evidence>
<evidence type="ECO:0000313" key="1">
    <source>
        <dbReference type="EMBL" id="KTR05253.1"/>
    </source>
</evidence>